<protein>
    <submittedName>
        <fullName evidence="1">Uncharacterized protein</fullName>
    </submittedName>
</protein>
<proteinExistence type="predicted"/>
<feature type="non-terminal residue" evidence="1">
    <location>
        <position position="93"/>
    </location>
</feature>
<evidence type="ECO:0000313" key="1">
    <source>
        <dbReference type="EMBL" id="GAI28126.1"/>
    </source>
</evidence>
<name>X1ND56_9ZZZZ</name>
<organism evidence="1">
    <name type="scientific">marine sediment metagenome</name>
    <dbReference type="NCBI Taxonomy" id="412755"/>
    <lineage>
        <taxon>unclassified sequences</taxon>
        <taxon>metagenomes</taxon>
        <taxon>ecological metagenomes</taxon>
    </lineage>
</organism>
<dbReference type="AlphaFoldDB" id="X1ND56"/>
<reference evidence="1" key="1">
    <citation type="journal article" date="2014" name="Front. Microbiol.">
        <title>High frequency of phylogenetically diverse reductive dehalogenase-homologous genes in deep subseafloor sedimentary metagenomes.</title>
        <authorList>
            <person name="Kawai M."/>
            <person name="Futagami T."/>
            <person name="Toyoda A."/>
            <person name="Takaki Y."/>
            <person name="Nishi S."/>
            <person name="Hori S."/>
            <person name="Arai W."/>
            <person name="Tsubouchi T."/>
            <person name="Morono Y."/>
            <person name="Uchiyama I."/>
            <person name="Ito T."/>
            <person name="Fujiyama A."/>
            <person name="Inagaki F."/>
            <person name="Takami H."/>
        </authorList>
    </citation>
    <scope>NUCLEOTIDE SEQUENCE</scope>
    <source>
        <strain evidence="1">Expedition CK06-06</strain>
    </source>
</reference>
<gene>
    <name evidence="1" type="ORF">S06H3_24813</name>
</gene>
<dbReference type="EMBL" id="BARV01013981">
    <property type="protein sequence ID" value="GAI28126.1"/>
    <property type="molecule type" value="Genomic_DNA"/>
</dbReference>
<comment type="caution">
    <text evidence="1">The sequence shown here is derived from an EMBL/GenBank/DDBJ whole genome shotgun (WGS) entry which is preliminary data.</text>
</comment>
<accession>X1ND56</accession>
<dbReference type="SUPFAM" id="SSF50956">
    <property type="entry name" value="Thermostable phytase (3-phytase)"/>
    <property type="match status" value="1"/>
</dbReference>
<sequence>MAYWDISTAFYSGKSLFVGDLVPNGSSIRFKPDGLIMYLVNTSDQTIYQYTLSIAWDITTAVYFRKYLKVWKQDSFPQDLSFNLDGSIMYMLG</sequence>